<comment type="caution">
    <text evidence="2">The sequence shown here is derived from an EMBL/GenBank/DDBJ whole genome shotgun (WGS) entry which is preliminary data.</text>
</comment>
<evidence type="ECO:0000313" key="3">
    <source>
        <dbReference type="Proteomes" id="UP000249886"/>
    </source>
</evidence>
<proteinExistence type="predicted"/>
<dbReference type="InterPro" id="IPR001466">
    <property type="entry name" value="Beta-lactam-related"/>
</dbReference>
<accession>A0A448TL92</accession>
<dbReference type="AlphaFoldDB" id="A0A448TL92"/>
<evidence type="ECO:0000313" key="2">
    <source>
        <dbReference type="EMBL" id="SPW28273.1"/>
    </source>
</evidence>
<sequence>MTNALSSLLDHHLSAWPVPNAAGAVFTNGTTVATAGDQNRIFELASVTKLLSAYSFMVAVEEGVFDLDTVITKQGATVRHLLSHAGGVGFREEDSRKPVGTRRIYSSYGFELLGDRLVSETQMGLGEYFTAAVFEPLGMVNTTLWGSPGHEARSTVADLRRFVAEIMAPTLLDPATVAEMWTPQYPELNGIVPGYGMFKPCPWGLGFEIKGAKTPHWTGTQLPSDTVGHFGQSGTFVWVHPPTRRGAIVLTDRAFGEWAKPAWTRLNDELWQALAT</sequence>
<dbReference type="SUPFAM" id="SSF56601">
    <property type="entry name" value="beta-lactamase/transpeptidase-like"/>
    <property type="match status" value="1"/>
</dbReference>
<organism evidence="2 3">
    <name type="scientific">Corynebacterium matruchotii</name>
    <dbReference type="NCBI Taxonomy" id="43768"/>
    <lineage>
        <taxon>Bacteria</taxon>
        <taxon>Bacillati</taxon>
        <taxon>Actinomycetota</taxon>
        <taxon>Actinomycetes</taxon>
        <taxon>Mycobacteriales</taxon>
        <taxon>Corynebacteriaceae</taxon>
        <taxon>Corynebacterium</taxon>
    </lineage>
</organism>
<dbReference type="RefSeq" id="WP_005526449.1">
    <property type="nucleotide sequence ID" value="NZ_CP050134.2"/>
</dbReference>
<dbReference type="Gene3D" id="3.40.710.10">
    <property type="entry name" value="DD-peptidase/beta-lactamase superfamily"/>
    <property type="match status" value="1"/>
</dbReference>
<dbReference type="InterPro" id="IPR012338">
    <property type="entry name" value="Beta-lactam/transpept-like"/>
</dbReference>
<dbReference type="PANTHER" id="PTHR43283">
    <property type="entry name" value="BETA-LACTAMASE-RELATED"/>
    <property type="match status" value="1"/>
</dbReference>
<name>A0A448TL92_9CORY</name>
<reference evidence="2 3" key="1">
    <citation type="submission" date="2018-06" db="EMBL/GenBank/DDBJ databases">
        <authorList>
            <consortium name="Pathogen Informatics"/>
            <person name="Doyle S."/>
        </authorList>
    </citation>
    <scope>NUCLEOTIDE SEQUENCE [LARGE SCALE GENOMIC DNA]</scope>
    <source>
        <strain evidence="2 3">NCTC10254</strain>
    </source>
</reference>
<dbReference type="Pfam" id="PF00144">
    <property type="entry name" value="Beta-lactamase"/>
    <property type="match status" value="1"/>
</dbReference>
<gene>
    <name evidence="2" type="primary">bla</name>
    <name evidence="2" type="ORF">NCTC10254_01267</name>
</gene>
<dbReference type="PANTHER" id="PTHR43283:SF15">
    <property type="entry name" value="CONSERVED PROTEIN"/>
    <property type="match status" value="1"/>
</dbReference>
<dbReference type="Proteomes" id="UP000249886">
    <property type="component" value="Unassembled WGS sequence"/>
</dbReference>
<dbReference type="GeneID" id="84574362"/>
<evidence type="ECO:0000259" key="1">
    <source>
        <dbReference type="Pfam" id="PF00144"/>
    </source>
</evidence>
<dbReference type="InterPro" id="IPR050789">
    <property type="entry name" value="Diverse_Enzym_Activities"/>
</dbReference>
<protein>
    <submittedName>
        <fullName evidence="2">Beta-lactamase transpeptidase-like protein</fullName>
    </submittedName>
</protein>
<feature type="domain" description="Beta-lactamase-related" evidence="1">
    <location>
        <begin position="18"/>
        <end position="262"/>
    </location>
</feature>
<dbReference type="EMBL" id="UARK01000006">
    <property type="protein sequence ID" value="SPW28273.1"/>
    <property type="molecule type" value="Genomic_DNA"/>
</dbReference>